<evidence type="ECO:0000256" key="6">
    <source>
        <dbReference type="ARBA" id="ARBA00022989"/>
    </source>
</evidence>
<evidence type="ECO:0000256" key="10">
    <source>
        <dbReference type="ARBA" id="ARBA00023136"/>
    </source>
</evidence>
<reference evidence="13" key="1">
    <citation type="journal article" date="2013" name="Nature">
        <title>Draft genome of the wheat A-genome progenitor Triticum urartu.</title>
        <authorList>
            <person name="Ling H.Q."/>
            <person name="Zhao S."/>
            <person name="Liu D."/>
            <person name="Wang J."/>
            <person name="Sun H."/>
            <person name="Zhang C."/>
            <person name="Fan H."/>
            <person name="Li D."/>
            <person name="Dong L."/>
            <person name="Tao Y."/>
            <person name="Gao C."/>
            <person name="Wu H."/>
            <person name="Li Y."/>
            <person name="Cui Y."/>
            <person name="Guo X."/>
            <person name="Zheng S."/>
            <person name="Wang B."/>
            <person name="Yu K."/>
            <person name="Liang Q."/>
            <person name="Yang W."/>
            <person name="Lou X."/>
            <person name="Chen J."/>
            <person name="Feng M."/>
            <person name="Jian J."/>
            <person name="Zhang X."/>
            <person name="Luo G."/>
            <person name="Jiang Y."/>
            <person name="Liu J."/>
            <person name="Wang Z."/>
            <person name="Sha Y."/>
            <person name="Zhang B."/>
            <person name="Wu H."/>
            <person name="Tang D."/>
            <person name="Shen Q."/>
            <person name="Xue P."/>
            <person name="Zou S."/>
            <person name="Wang X."/>
            <person name="Liu X."/>
            <person name="Wang F."/>
            <person name="Yang Y."/>
            <person name="An X."/>
            <person name="Dong Z."/>
            <person name="Zhang K."/>
            <person name="Zhang X."/>
            <person name="Luo M.C."/>
            <person name="Dvorak J."/>
            <person name="Tong Y."/>
            <person name="Wang J."/>
            <person name="Yang H."/>
            <person name="Li Z."/>
            <person name="Wang D."/>
            <person name="Zhang A."/>
            <person name="Wang J."/>
        </authorList>
    </citation>
    <scope>NUCLEOTIDE SEQUENCE</scope>
</reference>
<evidence type="ECO:0000256" key="2">
    <source>
        <dbReference type="ARBA" id="ARBA00010617"/>
    </source>
</evidence>
<dbReference type="InterPro" id="IPR002401">
    <property type="entry name" value="Cyt_P450_E_grp-I"/>
</dbReference>
<dbReference type="SUPFAM" id="SSF48264">
    <property type="entry name" value="Cytochrome P450"/>
    <property type="match status" value="1"/>
</dbReference>
<dbReference type="InterPro" id="IPR050665">
    <property type="entry name" value="Cytochrome_P450_Monooxygen"/>
</dbReference>
<keyword evidence="10" id="KW-0472">Membrane</keyword>
<evidence type="ECO:0000256" key="1">
    <source>
        <dbReference type="ARBA" id="ARBA00004370"/>
    </source>
</evidence>
<dbReference type="Gene3D" id="1.10.630.10">
    <property type="entry name" value="Cytochrome P450"/>
    <property type="match status" value="1"/>
</dbReference>
<dbReference type="PANTHER" id="PTHR24282">
    <property type="entry name" value="CYTOCHROME P450 FAMILY MEMBER"/>
    <property type="match status" value="1"/>
</dbReference>
<keyword evidence="5 11" id="KW-0479">Metal-binding</keyword>
<evidence type="ECO:0000256" key="8">
    <source>
        <dbReference type="ARBA" id="ARBA00023004"/>
    </source>
</evidence>
<name>M7ZSL3_TRIUA</name>
<evidence type="ECO:0000256" key="3">
    <source>
        <dbReference type="ARBA" id="ARBA00022617"/>
    </source>
</evidence>
<dbReference type="OMA" id="NEWMGRT"/>
<comment type="similarity">
    <text evidence="2 12">Belongs to the cytochrome P450 family.</text>
</comment>
<dbReference type="InterPro" id="IPR017972">
    <property type="entry name" value="Cyt_P450_CS"/>
</dbReference>
<dbReference type="GO" id="GO:0020037">
    <property type="term" value="F:heme binding"/>
    <property type="evidence" value="ECO:0007669"/>
    <property type="project" value="InterPro"/>
</dbReference>
<dbReference type="InterPro" id="IPR036396">
    <property type="entry name" value="Cyt_P450_sf"/>
</dbReference>
<evidence type="ECO:0000256" key="5">
    <source>
        <dbReference type="ARBA" id="ARBA00022723"/>
    </source>
</evidence>
<protein>
    <submittedName>
        <fullName evidence="13">Secologanin synthase</fullName>
    </submittedName>
</protein>
<comment type="subcellular location">
    <subcellularLocation>
        <location evidence="1">Membrane</location>
    </subcellularLocation>
</comment>
<organism evidence="13">
    <name type="scientific">Triticum urartu</name>
    <name type="common">Red wild einkorn</name>
    <name type="synonym">Crithodium urartu</name>
    <dbReference type="NCBI Taxonomy" id="4572"/>
    <lineage>
        <taxon>Eukaryota</taxon>
        <taxon>Viridiplantae</taxon>
        <taxon>Streptophyta</taxon>
        <taxon>Embryophyta</taxon>
        <taxon>Tracheophyta</taxon>
        <taxon>Spermatophyta</taxon>
        <taxon>Magnoliopsida</taxon>
        <taxon>Liliopsida</taxon>
        <taxon>Poales</taxon>
        <taxon>Poaceae</taxon>
        <taxon>BOP clade</taxon>
        <taxon>Pooideae</taxon>
        <taxon>Triticodae</taxon>
        <taxon>Triticeae</taxon>
        <taxon>Triticinae</taxon>
        <taxon>Triticum</taxon>
    </lineage>
</organism>
<keyword evidence="6" id="KW-1133">Transmembrane helix</keyword>
<dbReference type="PROSITE" id="PS00086">
    <property type="entry name" value="CYTOCHROME_P450"/>
    <property type="match status" value="1"/>
</dbReference>
<dbReference type="GO" id="GO:0006629">
    <property type="term" value="P:lipid metabolic process"/>
    <property type="evidence" value="ECO:0007669"/>
    <property type="project" value="UniProtKB-ARBA"/>
</dbReference>
<evidence type="ECO:0000256" key="4">
    <source>
        <dbReference type="ARBA" id="ARBA00022692"/>
    </source>
</evidence>
<keyword evidence="7 12" id="KW-0560">Oxidoreductase</keyword>
<dbReference type="Pfam" id="PF00067">
    <property type="entry name" value="p450"/>
    <property type="match status" value="1"/>
</dbReference>
<dbReference type="GO" id="GO:0004497">
    <property type="term" value="F:monooxygenase activity"/>
    <property type="evidence" value="ECO:0007669"/>
    <property type="project" value="UniProtKB-KW"/>
</dbReference>
<evidence type="ECO:0000256" key="9">
    <source>
        <dbReference type="ARBA" id="ARBA00023033"/>
    </source>
</evidence>
<dbReference type="GO" id="GO:0016020">
    <property type="term" value="C:membrane"/>
    <property type="evidence" value="ECO:0007669"/>
    <property type="project" value="UniProtKB-SubCell"/>
</dbReference>
<keyword evidence="9 12" id="KW-0503">Monooxygenase</keyword>
<dbReference type="eggNOG" id="KOG0157">
    <property type="taxonomic scope" value="Eukaryota"/>
</dbReference>
<feature type="binding site" description="axial binding residue" evidence="11">
    <location>
        <position position="343"/>
    </location>
    <ligand>
        <name>heme</name>
        <dbReference type="ChEBI" id="CHEBI:30413"/>
    </ligand>
    <ligandPart>
        <name>Fe</name>
        <dbReference type="ChEBI" id="CHEBI:18248"/>
    </ligandPart>
</feature>
<keyword evidence="8 11" id="KW-0408">Iron</keyword>
<accession>M7ZSL3</accession>
<gene>
    <name evidence="13" type="ORF">TRIUR3_15707</name>
</gene>
<dbReference type="PRINTS" id="PR00463">
    <property type="entry name" value="EP450I"/>
</dbReference>
<proteinExistence type="inferred from homology"/>
<keyword evidence="4" id="KW-0812">Transmembrane</keyword>
<dbReference type="GO" id="GO:0016705">
    <property type="term" value="F:oxidoreductase activity, acting on paired donors, with incorporation or reduction of molecular oxygen"/>
    <property type="evidence" value="ECO:0007669"/>
    <property type="project" value="InterPro"/>
</dbReference>
<keyword evidence="3 11" id="KW-0349">Heme</keyword>
<dbReference type="AlphaFoldDB" id="M7ZSL3"/>
<sequence length="395" mass="45148">MPLCHDIVPRVAPQLVNIVKEHGNVCITWFGPVLRMVIAEPKLVREILSDKSGHFEKFTNKRLGKLIALGLASYDDIWEDFQNLTGDVISRTSFGSSFMEGRRIFQLQAEQAERIIKAFQYMYIPGYLFFPTENNKRMKQINREIEGLLRGIIEKRERAMENDGLGGDDLLGLMLQSNKERGTSRMRMSTEDVIEECKLFYFAGMETTSVLLTWTLVVLGMHPEWQDRAREEVLSVFGKDKPNFDGLSRLKTASVTMILYEVLRLYPPAVTLNRKTSREMQIGGITYPAGVLLELPIIMVHHNPDVWGKDVLEFKPERFAEGISKATKDQPVFFPFGWGPRICIGQNFAMLEAKMALSMILQRFEFQLSPSYTHAPYTVITLHPQHGAQIILKSL</sequence>
<comment type="cofactor">
    <cofactor evidence="11">
        <name>heme</name>
        <dbReference type="ChEBI" id="CHEBI:30413"/>
    </cofactor>
</comment>
<dbReference type="GO" id="GO:0005506">
    <property type="term" value="F:iron ion binding"/>
    <property type="evidence" value="ECO:0007669"/>
    <property type="project" value="InterPro"/>
</dbReference>
<evidence type="ECO:0000313" key="13">
    <source>
        <dbReference type="EMBL" id="EMS51079.1"/>
    </source>
</evidence>
<dbReference type="PANTHER" id="PTHR24282:SF109">
    <property type="entry name" value="OS01G0627800 PROTEIN"/>
    <property type="match status" value="1"/>
</dbReference>
<dbReference type="EMBL" id="KD224304">
    <property type="protein sequence ID" value="EMS51079.1"/>
    <property type="molecule type" value="Genomic_DNA"/>
</dbReference>
<dbReference type="PRINTS" id="PR00385">
    <property type="entry name" value="P450"/>
</dbReference>
<evidence type="ECO:0000256" key="12">
    <source>
        <dbReference type="RuleBase" id="RU000461"/>
    </source>
</evidence>
<evidence type="ECO:0000256" key="7">
    <source>
        <dbReference type="ARBA" id="ARBA00023002"/>
    </source>
</evidence>
<dbReference type="InterPro" id="IPR001128">
    <property type="entry name" value="Cyt_P450"/>
</dbReference>
<dbReference type="STRING" id="4572.M7ZSL3"/>
<evidence type="ECO:0000256" key="11">
    <source>
        <dbReference type="PIRSR" id="PIRSR602401-1"/>
    </source>
</evidence>